<dbReference type="Pfam" id="PF03334">
    <property type="entry name" value="PhaG_MnhG_YufB"/>
    <property type="match status" value="1"/>
</dbReference>
<dbReference type="AlphaFoldDB" id="A0A410FT57"/>
<evidence type="ECO:0000256" key="1">
    <source>
        <dbReference type="SAM" id="Phobius"/>
    </source>
</evidence>
<evidence type="ECO:0008006" key="4">
    <source>
        <dbReference type="Google" id="ProtNLM"/>
    </source>
</evidence>
<protein>
    <recommendedName>
        <fullName evidence="4">Na(+) H(+) antiporter subunit G</fullName>
    </recommendedName>
</protein>
<gene>
    <name evidence="2" type="ORF">BIP78_0344</name>
</gene>
<organism evidence="2 3">
    <name type="scientific">Bipolaricaulis sibiricus</name>
    <dbReference type="NCBI Taxonomy" id="2501609"/>
    <lineage>
        <taxon>Bacteria</taxon>
        <taxon>Candidatus Bipolaricaulota</taxon>
        <taxon>Candidatus Bipolaricaulia</taxon>
        <taxon>Candidatus Bipolaricaulales</taxon>
        <taxon>Candidatus Bipolaricaulaceae</taxon>
        <taxon>Candidatus Bipolaricaulis</taxon>
    </lineage>
</organism>
<accession>A0A410FT57</accession>
<dbReference type="KEGG" id="bih:BIP78_0344"/>
<evidence type="ECO:0000313" key="2">
    <source>
        <dbReference type="EMBL" id="QAA76110.1"/>
    </source>
</evidence>
<dbReference type="GO" id="GO:0015385">
    <property type="term" value="F:sodium:proton antiporter activity"/>
    <property type="evidence" value="ECO:0007669"/>
    <property type="project" value="TreeGrafter"/>
</dbReference>
<feature type="transmembrane region" description="Helical" evidence="1">
    <location>
        <begin position="61"/>
        <end position="81"/>
    </location>
</feature>
<keyword evidence="1" id="KW-0472">Membrane</keyword>
<sequence>MIGTVFLAAGLALLLLGGVGLLRFRGPYERLQAAGVGDIGGAFLFLVGLILRLGWPATGGILVALIGFFLFTGPLSTHAIAKAAFVRGERPSED</sequence>
<dbReference type="InterPro" id="IPR005133">
    <property type="entry name" value="PhaG_MnhG_YufB"/>
</dbReference>
<dbReference type="PANTHER" id="PTHR34703">
    <property type="entry name" value="ANTIPORTER SUBUNIT MNHG2-RELATED"/>
    <property type="match status" value="1"/>
</dbReference>
<reference evidence="3" key="1">
    <citation type="submission" date="2018-12" db="EMBL/GenBank/DDBJ databases">
        <title>Complete genome sequence of an uncultured bacterium of the candidate phylum Bipolaricaulota.</title>
        <authorList>
            <person name="Kadnikov V.V."/>
            <person name="Mardanov A.V."/>
            <person name="Beletsky A.V."/>
            <person name="Frank Y.A."/>
            <person name="Karnachuk O.V."/>
            <person name="Ravin N.V."/>
        </authorList>
    </citation>
    <scope>NUCLEOTIDE SEQUENCE [LARGE SCALE GENOMIC DNA]</scope>
</reference>
<keyword evidence="1" id="KW-1133">Transmembrane helix</keyword>
<dbReference type="PANTHER" id="PTHR34703:SF1">
    <property type="entry name" value="ANTIPORTER SUBUNIT MNHG2-RELATED"/>
    <property type="match status" value="1"/>
</dbReference>
<feature type="transmembrane region" description="Helical" evidence="1">
    <location>
        <begin position="6"/>
        <end position="24"/>
    </location>
</feature>
<proteinExistence type="predicted"/>
<name>A0A410FT57_BIPS1</name>
<evidence type="ECO:0000313" key="3">
    <source>
        <dbReference type="Proteomes" id="UP000287233"/>
    </source>
</evidence>
<dbReference type="Proteomes" id="UP000287233">
    <property type="component" value="Chromosome"/>
</dbReference>
<dbReference type="EMBL" id="CP034928">
    <property type="protein sequence ID" value="QAA76110.1"/>
    <property type="molecule type" value="Genomic_DNA"/>
</dbReference>
<keyword evidence="1" id="KW-0812">Transmembrane</keyword>
<feature type="transmembrane region" description="Helical" evidence="1">
    <location>
        <begin position="36"/>
        <end position="55"/>
    </location>
</feature>